<dbReference type="InterPro" id="IPR004263">
    <property type="entry name" value="Exostosin"/>
</dbReference>
<dbReference type="OrthoDB" id="1924787at2759"/>
<gene>
    <name evidence="7" type="ORF">NE237_028734</name>
</gene>
<evidence type="ECO:0000313" key="7">
    <source>
        <dbReference type="EMBL" id="KAJ4951902.1"/>
    </source>
</evidence>
<comment type="similarity">
    <text evidence="2">Belongs to the glycosyltransferase 47 family.</text>
</comment>
<evidence type="ECO:0000256" key="4">
    <source>
        <dbReference type="ARBA" id="ARBA00022968"/>
    </source>
</evidence>
<protein>
    <recommendedName>
        <fullName evidence="6">Exostosin GT47 domain-containing protein</fullName>
    </recommendedName>
</protein>
<evidence type="ECO:0000256" key="3">
    <source>
        <dbReference type="ARBA" id="ARBA00022676"/>
    </source>
</evidence>
<keyword evidence="4" id="KW-0735">Signal-anchor</keyword>
<dbReference type="PANTHER" id="PTHR11062">
    <property type="entry name" value="EXOSTOSIN HEPARAN SULFATE GLYCOSYLTRANSFERASE -RELATED"/>
    <property type="match status" value="1"/>
</dbReference>
<name>A0A9Q0JUD4_9MAGN</name>
<comment type="caution">
    <text evidence="7">The sequence shown here is derived from an EMBL/GenBank/DDBJ whole genome shotgun (WGS) entry which is preliminary data.</text>
</comment>
<evidence type="ECO:0000259" key="6">
    <source>
        <dbReference type="Pfam" id="PF03016"/>
    </source>
</evidence>
<keyword evidence="5" id="KW-0333">Golgi apparatus</keyword>
<sequence>MENTLKVFVYEEGDPPFLHDGPCKDLYSIEGRFIQEMEYGKHKFRTRDAHRAHVYFMPYSVTMMVSYLYKPLTYDVTPLQQYVSGYLGVISTKHPYWNRTQGADHFMLACHDWGPDASRANPYLYNTSIRVLCNANTSEGFNPRKDVSLPEINLYDGNISSELLSPPPEGAARPYLAFFAGGVHGSIRPLLLQHWKGRDSDLRVFEYLPKDLNYYTSMFQSKFCLCPSGYEVASPRVVEAIYAECVPVILSENYVLPFSDVLRWEAFSVQVNVSDIPNLKRILKEIPEEKYRRLKKGVSAVRRHFVLNQPAKRFDVFHMILHSIWLRRLNVKLAK</sequence>
<keyword evidence="8" id="KW-1185">Reference proteome</keyword>
<feature type="domain" description="Exostosin GT47" evidence="6">
    <location>
        <begin position="2"/>
        <end position="285"/>
    </location>
</feature>
<evidence type="ECO:0000256" key="5">
    <source>
        <dbReference type="ARBA" id="ARBA00023034"/>
    </source>
</evidence>
<organism evidence="7 8">
    <name type="scientific">Protea cynaroides</name>
    <dbReference type="NCBI Taxonomy" id="273540"/>
    <lineage>
        <taxon>Eukaryota</taxon>
        <taxon>Viridiplantae</taxon>
        <taxon>Streptophyta</taxon>
        <taxon>Embryophyta</taxon>
        <taxon>Tracheophyta</taxon>
        <taxon>Spermatophyta</taxon>
        <taxon>Magnoliopsida</taxon>
        <taxon>Proteales</taxon>
        <taxon>Proteaceae</taxon>
        <taxon>Protea</taxon>
    </lineage>
</organism>
<keyword evidence="4" id="KW-0812">Transmembrane</keyword>
<accession>A0A9Q0JUD4</accession>
<dbReference type="Pfam" id="PF03016">
    <property type="entry name" value="Exostosin_GT47"/>
    <property type="match status" value="1"/>
</dbReference>
<reference evidence="7" key="1">
    <citation type="journal article" date="2023" name="Plant J.">
        <title>The genome of the king protea, Protea cynaroides.</title>
        <authorList>
            <person name="Chang J."/>
            <person name="Duong T.A."/>
            <person name="Schoeman C."/>
            <person name="Ma X."/>
            <person name="Roodt D."/>
            <person name="Barker N."/>
            <person name="Li Z."/>
            <person name="Van de Peer Y."/>
            <person name="Mizrachi E."/>
        </authorList>
    </citation>
    <scope>NUCLEOTIDE SEQUENCE</scope>
    <source>
        <tissue evidence="7">Young leaves</tissue>
    </source>
</reference>
<dbReference type="GO" id="GO:0016757">
    <property type="term" value="F:glycosyltransferase activity"/>
    <property type="evidence" value="ECO:0007669"/>
    <property type="project" value="UniProtKB-KW"/>
</dbReference>
<evidence type="ECO:0000256" key="1">
    <source>
        <dbReference type="ARBA" id="ARBA00004323"/>
    </source>
</evidence>
<dbReference type="Proteomes" id="UP001141806">
    <property type="component" value="Unassembled WGS sequence"/>
</dbReference>
<proteinExistence type="inferred from homology"/>
<dbReference type="AlphaFoldDB" id="A0A9Q0JUD4"/>
<keyword evidence="3" id="KW-0808">Transferase</keyword>
<dbReference type="InterPro" id="IPR040911">
    <property type="entry name" value="Exostosin_GT47"/>
</dbReference>
<evidence type="ECO:0000256" key="2">
    <source>
        <dbReference type="ARBA" id="ARBA00010271"/>
    </source>
</evidence>
<dbReference type="GO" id="GO:0000139">
    <property type="term" value="C:Golgi membrane"/>
    <property type="evidence" value="ECO:0007669"/>
    <property type="project" value="UniProtKB-SubCell"/>
</dbReference>
<dbReference type="PANTHER" id="PTHR11062:SF337">
    <property type="entry name" value="OS04G0109900 PROTEIN"/>
    <property type="match status" value="1"/>
</dbReference>
<comment type="subcellular location">
    <subcellularLocation>
        <location evidence="1">Golgi apparatus membrane</location>
        <topology evidence="1">Single-pass type II membrane protein</topology>
    </subcellularLocation>
</comment>
<keyword evidence="3" id="KW-0328">Glycosyltransferase</keyword>
<evidence type="ECO:0000313" key="8">
    <source>
        <dbReference type="Proteomes" id="UP001141806"/>
    </source>
</evidence>
<dbReference type="EMBL" id="JAMYWD010000012">
    <property type="protein sequence ID" value="KAJ4951902.1"/>
    <property type="molecule type" value="Genomic_DNA"/>
</dbReference>